<dbReference type="RefSeq" id="WP_154931600.1">
    <property type="nucleotide sequence ID" value="NZ_CAXBMG010000024.1"/>
</dbReference>
<dbReference type="AlphaFoldDB" id="A0A3D3R7P9"/>
<sequence>MNPESSVQNLIPRRSFFQQVSTGLQGAALTWLLKQDLYAEEKPKPAHQTPQFGPHHQPRAKSVIHLFMNGGPSQMDLFDPKPYLDKHHGQDYFQKIAGEVEFPAQAGAIMRSPFKFAQHGESGMWVSDIMPHLAEQVDEITMIRSMYTTNLTHEPALYKIQSGSEFTGHPSLGAWVSYGLGSENQNLPTYVVLDDPRGLPVNGIENWQAGFLPAQHQGTRFRATGSPVLNLKPDYEQPSTVTQLERDLITRLDRIHQRKRTHHHQLEARISSYALAARMQIAASDALDLTQETQKTQQQYGIDQPVTESYGRRCLIARRLVERGVRFVQLFINSQIWDTHSSIASNLKKACQRTDQPVAALLQDLKQRGLLDDTLVMWGGEMGRLPIAQLAANKDASKSGRDHNKNALCTWMAGGGVKKGLVWGATDELGFAAVENRVSVPDWHTTMLHLLGLNHEELFIERNGLKERLTGVGNNPQIIQGILA</sequence>
<organism evidence="1 2">
    <name type="scientific">Gimesia maris</name>
    <dbReference type="NCBI Taxonomy" id="122"/>
    <lineage>
        <taxon>Bacteria</taxon>
        <taxon>Pseudomonadati</taxon>
        <taxon>Planctomycetota</taxon>
        <taxon>Planctomycetia</taxon>
        <taxon>Planctomycetales</taxon>
        <taxon>Planctomycetaceae</taxon>
        <taxon>Gimesia</taxon>
    </lineage>
</organism>
<dbReference type="Gene3D" id="3.40.720.10">
    <property type="entry name" value="Alkaline Phosphatase, subunit A"/>
    <property type="match status" value="1"/>
</dbReference>
<accession>A0A3D3R7P9</accession>
<dbReference type="PANTHER" id="PTHR43737">
    <property type="entry name" value="BLL7424 PROTEIN"/>
    <property type="match status" value="1"/>
</dbReference>
<evidence type="ECO:0000313" key="1">
    <source>
        <dbReference type="EMBL" id="HCO24873.1"/>
    </source>
</evidence>
<proteinExistence type="predicted"/>
<dbReference type="InterPro" id="IPR017850">
    <property type="entry name" value="Alkaline_phosphatase_core_sf"/>
</dbReference>
<gene>
    <name evidence="1" type="ORF">DIT97_18280</name>
</gene>
<name>A0A3D3R7P9_9PLAN</name>
<dbReference type="Pfam" id="PF07394">
    <property type="entry name" value="DUF1501"/>
    <property type="match status" value="1"/>
</dbReference>
<dbReference type="InterPro" id="IPR010869">
    <property type="entry name" value="DUF1501"/>
</dbReference>
<reference evidence="1 2" key="1">
    <citation type="journal article" date="2018" name="Nat. Biotechnol.">
        <title>A standardized bacterial taxonomy based on genome phylogeny substantially revises the tree of life.</title>
        <authorList>
            <person name="Parks D.H."/>
            <person name="Chuvochina M."/>
            <person name="Waite D.W."/>
            <person name="Rinke C."/>
            <person name="Skarshewski A."/>
            <person name="Chaumeil P.A."/>
            <person name="Hugenholtz P."/>
        </authorList>
    </citation>
    <scope>NUCLEOTIDE SEQUENCE [LARGE SCALE GENOMIC DNA]</scope>
    <source>
        <strain evidence="1">UBA9375</strain>
    </source>
</reference>
<protein>
    <submittedName>
        <fullName evidence="1">DUF1501 domain-containing protein</fullName>
    </submittedName>
</protein>
<dbReference type="Proteomes" id="UP000263642">
    <property type="component" value="Unassembled WGS sequence"/>
</dbReference>
<dbReference type="EMBL" id="DQAY01000110">
    <property type="protein sequence ID" value="HCO24873.1"/>
    <property type="molecule type" value="Genomic_DNA"/>
</dbReference>
<evidence type="ECO:0000313" key="2">
    <source>
        <dbReference type="Proteomes" id="UP000263642"/>
    </source>
</evidence>
<comment type="caution">
    <text evidence="1">The sequence shown here is derived from an EMBL/GenBank/DDBJ whole genome shotgun (WGS) entry which is preliminary data.</text>
</comment>
<dbReference type="SUPFAM" id="SSF53649">
    <property type="entry name" value="Alkaline phosphatase-like"/>
    <property type="match status" value="1"/>
</dbReference>
<dbReference type="PANTHER" id="PTHR43737:SF1">
    <property type="entry name" value="DUF1501 DOMAIN-CONTAINING PROTEIN"/>
    <property type="match status" value="1"/>
</dbReference>